<dbReference type="InterPro" id="IPR018712">
    <property type="entry name" value="Tle1-like_cat"/>
</dbReference>
<feature type="non-terminal residue" evidence="3">
    <location>
        <position position="1"/>
    </location>
</feature>
<evidence type="ECO:0000259" key="2">
    <source>
        <dbReference type="Pfam" id="PF09994"/>
    </source>
</evidence>
<reference evidence="3 4" key="1">
    <citation type="submission" date="2016-07" db="EMBL/GenBank/DDBJ databases">
        <title>Draft genome of the white-rot fungus Obba rivulosa 3A-2.</title>
        <authorList>
            <consortium name="DOE Joint Genome Institute"/>
            <person name="Miettinen O."/>
            <person name="Riley R."/>
            <person name="Acob R."/>
            <person name="Barry K."/>
            <person name="Cullen D."/>
            <person name="De Vries R."/>
            <person name="Hainaut M."/>
            <person name="Hatakka A."/>
            <person name="Henrissat B."/>
            <person name="Hilden K."/>
            <person name="Kuo R."/>
            <person name="Labutti K."/>
            <person name="Lipzen A."/>
            <person name="Makela M.R."/>
            <person name="Sandor L."/>
            <person name="Spatafora J.W."/>
            <person name="Grigoriev I.V."/>
            <person name="Hibbett D.S."/>
        </authorList>
    </citation>
    <scope>NUCLEOTIDE SEQUENCE [LARGE SCALE GENOMIC DNA]</scope>
    <source>
        <strain evidence="3 4">3A-2</strain>
    </source>
</reference>
<name>A0A8E2DKT1_9APHY</name>
<dbReference type="InterPro" id="IPR029058">
    <property type="entry name" value="AB_hydrolase_fold"/>
</dbReference>
<proteinExistence type="predicted"/>
<sequence length="332" mass="37811">KNLVVCIDGTSNQFGAKNTNVIELYRLVKKMPGDNQKTYYNSGIGTYAKPSWRSWSYRKQWIDHKIDLAIAWNFERIVLSAYRWLSDNYEEGDQIYLFGFSRGAYQVRALSAMIDKVGLIHKGNEEQNPLYVHFSNFATGNALCTAETAPQRFKKTFSRNVRVHFVGVWDTVSSVGVVRHKVLPGTADGMNHVCIFRHALALDERRVKFLPEYVNQGLSVGEPETSKDKVSEQVPGSSRPEFPGASQPQSPHTKEVWFVGTHSDMAPPLRWMIYEAVAAGLKLDDWTTDIKPPTEVHESLTGGWQLLEFLPLKQLTYEDKDSTRRRCVHLLD</sequence>
<evidence type="ECO:0000313" key="4">
    <source>
        <dbReference type="Proteomes" id="UP000250043"/>
    </source>
</evidence>
<evidence type="ECO:0000256" key="1">
    <source>
        <dbReference type="SAM" id="MobiDB-lite"/>
    </source>
</evidence>
<organism evidence="3 4">
    <name type="scientific">Obba rivulosa</name>
    <dbReference type="NCBI Taxonomy" id="1052685"/>
    <lineage>
        <taxon>Eukaryota</taxon>
        <taxon>Fungi</taxon>
        <taxon>Dikarya</taxon>
        <taxon>Basidiomycota</taxon>
        <taxon>Agaricomycotina</taxon>
        <taxon>Agaricomycetes</taxon>
        <taxon>Polyporales</taxon>
        <taxon>Gelatoporiaceae</taxon>
        <taxon>Obba</taxon>
    </lineage>
</organism>
<dbReference type="AlphaFoldDB" id="A0A8E2DKT1"/>
<keyword evidence="4" id="KW-1185">Reference proteome</keyword>
<dbReference type="EMBL" id="KV722379">
    <property type="protein sequence ID" value="OCH91825.1"/>
    <property type="molecule type" value="Genomic_DNA"/>
</dbReference>
<feature type="region of interest" description="Disordered" evidence="1">
    <location>
        <begin position="220"/>
        <end position="251"/>
    </location>
</feature>
<dbReference type="SUPFAM" id="SSF53474">
    <property type="entry name" value="alpha/beta-Hydrolases"/>
    <property type="match status" value="1"/>
</dbReference>
<protein>
    <recommendedName>
        <fullName evidence="2">T6SS Phospholipase effector Tle1-like catalytic domain-containing protein</fullName>
    </recommendedName>
</protein>
<accession>A0A8E2DKT1</accession>
<dbReference type="Pfam" id="PF09994">
    <property type="entry name" value="T6SS_Tle1-like_cat"/>
    <property type="match status" value="1"/>
</dbReference>
<dbReference type="PANTHER" id="PTHR33840">
    <property type="match status" value="1"/>
</dbReference>
<dbReference type="OrthoDB" id="2794527at2759"/>
<gene>
    <name evidence="3" type="ORF">OBBRIDRAFT_871792</name>
</gene>
<evidence type="ECO:0000313" key="3">
    <source>
        <dbReference type="EMBL" id="OCH91825.1"/>
    </source>
</evidence>
<dbReference type="Proteomes" id="UP000250043">
    <property type="component" value="Unassembled WGS sequence"/>
</dbReference>
<dbReference type="PANTHER" id="PTHR33840:SF2">
    <property type="entry name" value="TLE1 PHOSPHOLIPASE DOMAIN-CONTAINING PROTEIN"/>
    <property type="match status" value="1"/>
</dbReference>
<feature type="domain" description="T6SS Phospholipase effector Tle1-like catalytic" evidence="2">
    <location>
        <begin position="1"/>
        <end position="265"/>
    </location>
</feature>